<dbReference type="RefSeq" id="WP_057756079.1">
    <property type="nucleotide sequence ID" value="NZ_JQBP01000006.1"/>
</dbReference>
<dbReference type="Pfam" id="PF00480">
    <property type="entry name" value="ROK"/>
    <property type="match status" value="1"/>
</dbReference>
<evidence type="ECO:0000256" key="7">
    <source>
        <dbReference type="ARBA" id="ARBA00022840"/>
    </source>
</evidence>
<evidence type="ECO:0000313" key="10">
    <source>
        <dbReference type="Proteomes" id="UP000051655"/>
    </source>
</evidence>
<dbReference type="PANTHER" id="PTHR18964:SF149">
    <property type="entry name" value="BIFUNCTIONAL UDP-N-ACETYLGLUCOSAMINE 2-EPIMERASE_N-ACETYLMANNOSAMINE KINASE"/>
    <property type="match status" value="1"/>
</dbReference>
<organism evidence="9 10">
    <name type="scientific">Weissella kandleri</name>
    <dbReference type="NCBI Taxonomy" id="1616"/>
    <lineage>
        <taxon>Bacteria</taxon>
        <taxon>Bacillati</taxon>
        <taxon>Bacillota</taxon>
        <taxon>Bacilli</taxon>
        <taxon>Lactobacillales</taxon>
        <taxon>Lactobacillaceae</taxon>
        <taxon>Weissella</taxon>
    </lineage>
</organism>
<dbReference type="GO" id="GO:0004340">
    <property type="term" value="F:glucokinase activity"/>
    <property type="evidence" value="ECO:0007669"/>
    <property type="project" value="UniProtKB-EC"/>
</dbReference>
<protein>
    <recommendedName>
        <fullName evidence="3">Glucokinase</fullName>
        <ecNumber evidence="2">2.7.1.2</ecNumber>
    </recommendedName>
    <alternativeName>
        <fullName evidence="8">Glucose kinase</fullName>
    </alternativeName>
</protein>
<dbReference type="Gene3D" id="3.30.420.40">
    <property type="match status" value="2"/>
</dbReference>
<dbReference type="PANTHER" id="PTHR18964">
    <property type="entry name" value="ROK (REPRESSOR, ORF, KINASE) FAMILY"/>
    <property type="match status" value="1"/>
</dbReference>
<keyword evidence="6" id="KW-0418">Kinase</keyword>
<dbReference type="InterPro" id="IPR000600">
    <property type="entry name" value="ROK"/>
</dbReference>
<dbReference type="GO" id="GO:0005737">
    <property type="term" value="C:cytoplasm"/>
    <property type="evidence" value="ECO:0007669"/>
    <property type="project" value="InterPro"/>
</dbReference>
<keyword evidence="7" id="KW-0067">ATP-binding</keyword>
<dbReference type="AlphaFoldDB" id="A0A0R2JBS2"/>
<dbReference type="Proteomes" id="UP000051655">
    <property type="component" value="Unassembled WGS sequence"/>
</dbReference>
<dbReference type="PROSITE" id="PS01125">
    <property type="entry name" value="ROK"/>
    <property type="match status" value="1"/>
</dbReference>
<dbReference type="InterPro" id="IPR043129">
    <property type="entry name" value="ATPase_NBD"/>
</dbReference>
<dbReference type="NCBIfam" id="TIGR00744">
    <property type="entry name" value="ROK_glcA_fam"/>
    <property type="match status" value="1"/>
</dbReference>
<keyword evidence="5" id="KW-0547">Nucleotide-binding</keyword>
<dbReference type="EC" id="2.7.1.2" evidence="2"/>
<evidence type="ECO:0000256" key="2">
    <source>
        <dbReference type="ARBA" id="ARBA00012323"/>
    </source>
</evidence>
<evidence type="ECO:0000313" key="9">
    <source>
        <dbReference type="EMBL" id="KRN74734.1"/>
    </source>
</evidence>
<dbReference type="InterPro" id="IPR049874">
    <property type="entry name" value="ROK_cs"/>
</dbReference>
<dbReference type="SUPFAM" id="SSF53067">
    <property type="entry name" value="Actin-like ATPase domain"/>
    <property type="match status" value="1"/>
</dbReference>
<dbReference type="EMBL" id="JQBP01000006">
    <property type="protein sequence ID" value="KRN74734.1"/>
    <property type="molecule type" value="Genomic_DNA"/>
</dbReference>
<evidence type="ECO:0000256" key="6">
    <source>
        <dbReference type="ARBA" id="ARBA00022777"/>
    </source>
</evidence>
<comment type="caution">
    <text evidence="9">The sequence shown here is derived from an EMBL/GenBank/DDBJ whole genome shotgun (WGS) entry which is preliminary data.</text>
</comment>
<keyword evidence="10" id="KW-1185">Reference proteome</keyword>
<dbReference type="GO" id="GO:0005524">
    <property type="term" value="F:ATP binding"/>
    <property type="evidence" value="ECO:0007669"/>
    <property type="project" value="UniProtKB-KW"/>
</dbReference>
<comment type="similarity">
    <text evidence="1">Belongs to the ROK (NagC/XylR) family.</text>
</comment>
<name>A0A0R2JBS2_9LACO</name>
<evidence type="ECO:0000256" key="8">
    <source>
        <dbReference type="ARBA" id="ARBA00032386"/>
    </source>
</evidence>
<dbReference type="PATRIC" id="fig|1616.3.peg.1172"/>
<evidence type="ECO:0000256" key="5">
    <source>
        <dbReference type="ARBA" id="ARBA00022741"/>
    </source>
</evidence>
<dbReference type="GO" id="GO:0006096">
    <property type="term" value="P:glycolytic process"/>
    <property type="evidence" value="ECO:0007669"/>
    <property type="project" value="InterPro"/>
</dbReference>
<sequence>MQKDKLIGVDLGGTTIKFAIMTEAGEIQQKWSIRTNVLDDGSHIVPDIIQSINHHLDLYDLPKERIIGIGMGAPGTVDFENGTVRAAYNLNWKETPVEVKSQIEAGTGLPLAIDNDANSAALGEQWRGAGENAQEVVFITLGTGVGGGIIHEGHLMHGATGTAGEVGHMVVKPHGYLCTCGNEGCLEQYASATGVVHIAQDLSEEYVGNSKLKALIDDGEEVTSKIVFDLAKEDDYLANKVVDEVAFYLGYAAGILANTLNPSAIVIGGGVSAAGQFLLNRVQANFEQFAFAPVRKSTAIKLAVLGNDAGAYGAGLLAKQNQAS</sequence>
<reference evidence="9 10" key="1">
    <citation type="journal article" date="2015" name="Genome Announc.">
        <title>Expanding the biotechnology potential of lactobacilli through comparative genomics of 213 strains and associated genera.</title>
        <authorList>
            <person name="Sun Z."/>
            <person name="Harris H.M."/>
            <person name="McCann A."/>
            <person name="Guo C."/>
            <person name="Argimon S."/>
            <person name="Zhang W."/>
            <person name="Yang X."/>
            <person name="Jeffery I.B."/>
            <person name="Cooney J.C."/>
            <person name="Kagawa T.F."/>
            <person name="Liu W."/>
            <person name="Song Y."/>
            <person name="Salvetti E."/>
            <person name="Wrobel A."/>
            <person name="Rasinkangas P."/>
            <person name="Parkhill J."/>
            <person name="Rea M.C."/>
            <person name="O'Sullivan O."/>
            <person name="Ritari J."/>
            <person name="Douillard F.P."/>
            <person name="Paul Ross R."/>
            <person name="Yang R."/>
            <person name="Briner A.E."/>
            <person name="Felis G.E."/>
            <person name="de Vos W.M."/>
            <person name="Barrangou R."/>
            <person name="Klaenhammer T.R."/>
            <person name="Caufield P.W."/>
            <person name="Cui Y."/>
            <person name="Zhang H."/>
            <person name="O'Toole P.W."/>
        </authorList>
    </citation>
    <scope>NUCLEOTIDE SEQUENCE [LARGE SCALE GENOMIC DNA]</scope>
    <source>
        <strain evidence="9 10">DSM 20593</strain>
    </source>
</reference>
<evidence type="ECO:0000256" key="4">
    <source>
        <dbReference type="ARBA" id="ARBA00022679"/>
    </source>
</evidence>
<keyword evidence="4" id="KW-0808">Transferase</keyword>
<dbReference type="InterPro" id="IPR004654">
    <property type="entry name" value="ROK_glcA"/>
</dbReference>
<accession>A0A0R2JBS2</accession>
<proteinExistence type="inferred from homology"/>
<evidence type="ECO:0000256" key="3">
    <source>
        <dbReference type="ARBA" id="ARBA00014701"/>
    </source>
</evidence>
<evidence type="ECO:0000256" key="1">
    <source>
        <dbReference type="ARBA" id="ARBA00006479"/>
    </source>
</evidence>
<dbReference type="OrthoDB" id="9810372at2"/>
<dbReference type="STRING" id="1616.IV73_GL001141"/>
<gene>
    <name evidence="9" type="ORF">IV73_GL001141</name>
</gene>